<evidence type="ECO:0000313" key="7">
    <source>
        <dbReference type="EMBL" id="TSD65617.1"/>
    </source>
</evidence>
<protein>
    <submittedName>
        <fullName evidence="7">ABC transporter substrate-binding protein</fullName>
    </submittedName>
</protein>
<evidence type="ECO:0000256" key="3">
    <source>
        <dbReference type="ARBA" id="ARBA00022448"/>
    </source>
</evidence>
<organism evidence="7 8">
    <name type="scientific">Aeromicrobium piscarium</name>
    <dbReference type="NCBI Taxonomy" id="2590901"/>
    <lineage>
        <taxon>Bacteria</taxon>
        <taxon>Bacillati</taxon>
        <taxon>Actinomycetota</taxon>
        <taxon>Actinomycetes</taxon>
        <taxon>Propionibacteriales</taxon>
        <taxon>Nocardioidaceae</taxon>
        <taxon>Aeromicrobium</taxon>
    </lineage>
</organism>
<keyword evidence="8" id="KW-1185">Reference proteome</keyword>
<dbReference type="AlphaFoldDB" id="A0A554SGZ9"/>
<dbReference type="OrthoDB" id="1846031at2"/>
<dbReference type="EMBL" id="VLNT01000002">
    <property type="protein sequence ID" value="TSD65617.1"/>
    <property type="molecule type" value="Genomic_DNA"/>
</dbReference>
<feature type="chain" id="PRO_5039596753" evidence="5">
    <location>
        <begin position="23"/>
        <end position="320"/>
    </location>
</feature>
<dbReference type="InterPro" id="IPR002491">
    <property type="entry name" value="ABC_transptr_periplasmic_BD"/>
</dbReference>
<dbReference type="Pfam" id="PF01497">
    <property type="entry name" value="Peripla_BP_2"/>
    <property type="match status" value="1"/>
</dbReference>
<comment type="similarity">
    <text evidence="2">Belongs to the bacterial solute-binding protein 8 family.</text>
</comment>
<sequence>MRPSWKAGAVTLAAAIALSACGDGGGESQDASSDDTRTVESTFTGEQVEVPAEPQRVIALWRTGSELADLGVVPVAQLEGELIDSELEPEVFDKVADVPVVGSYEGVDIEKVIEADPDLIIGMDHGSLSIDYDELSEIAPTVIFKIAEPTDVWANYPLVAEAVGRSTDYEDEQAELEKSLAAIQNEYGEGLADLQVTSLGIMDGTIWVDTSKALLYDRITAAGFGYNPAYTDNPERYVTELAMENLPDLADQDAIFYDVGIDGTPDPAVQQLIDSPSFQALPAVKAGHAFPITSGTNYTFAGANKQVEDLRAAAEELTGN</sequence>
<dbReference type="GO" id="GO:0030288">
    <property type="term" value="C:outer membrane-bounded periplasmic space"/>
    <property type="evidence" value="ECO:0007669"/>
    <property type="project" value="TreeGrafter"/>
</dbReference>
<dbReference type="PROSITE" id="PS50983">
    <property type="entry name" value="FE_B12_PBP"/>
    <property type="match status" value="1"/>
</dbReference>
<evidence type="ECO:0000256" key="2">
    <source>
        <dbReference type="ARBA" id="ARBA00008814"/>
    </source>
</evidence>
<comment type="subcellular location">
    <subcellularLocation>
        <location evidence="1">Cell envelope</location>
    </subcellularLocation>
</comment>
<evidence type="ECO:0000256" key="1">
    <source>
        <dbReference type="ARBA" id="ARBA00004196"/>
    </source>
</evidence>
<evidence type="ECO:0000259" key="6">
    <source>
        <dbReference type="PROSITE" id="PS50983"/>
    </source>
</evidence>
<comment type="caution">
    <text evidence="7">The sequence shown here is derived from an EMBL/GenBank/DDBJ whole genome shotgun (WGS) entry which is preliminary data.</text>
</comment>
<dbReference type="PROSITE" id="PS51257">
    <property type="entry name" value="PROKAR_LIPOPROTEIN"/>
    <property type="match status" value="1"/>
</dbReference>
<dbReference type="PANTHER" id="PTHR30532">
    <property type="entry name" value="IRON III DICITRATE-BINDING PERIPLASMIC PROTEIN"/>
    <property type="match status" value="1"/>
</dbReference>
<name>A0A554SGZ9_9ACTN</name>
<evidence type="ECO:0000256" key="4">
    <source>
        <dbReference type="ARBA" id="ARBA00022729"/>
    </source>
</evidence>
<reference evidence="7 8" key="1">
    <citation type="submission" date="2019-07" db="EMBL/GenBank/DDBJ databases">
        <authorList>
            <person name="Zhao L.H."/>
        </authorList>
    </citation>
    <scope>NUCLEOTIDE SEQUENCE [LARGE SCALE GENOMIC DNA]</scope>
    <source>
        <strain evidence="7 8">Co35</strain>
    </source>
</reference>
<dbReference type="Proteomes" id="UP000316988">
    <property type="component" value="Unassembled WGS sequence"/>
</dbReference>
<keyword evidence="3" id="KW-0813">Transport</keyword>
<dbReference type="SUPFAM" id="SSF53807">
    <property type="entry name" value="Helical backbone' metal receptor"/>
    <property type="match status" value="1"/>
</dbReference>
<dbReference type="GO" id="GO:1901678">
    <property type="term" value="P:iron coordination entity transport"/>
    <property type="evidence" value="ECO:0007669"/>
    <property type="project" value="UniProtKB-ARBA"/>
</dbReference>
<dbReference type="Gene3D" id="3.40.50.1980">
    <property type="entry name" value="Nitrogenase molybdenum iron protein domain"/>
    <property type="match status" value="2"/>
</dbReference>
<accession>A0A554SGZ9</accession>
<dbReference type="PANTHER" id="PTHR30532:SF1">
    <property type="entry name" value="IRON(3+)-HYDROXAMATE-BINDING PROTEIN FHUD"/>
    <property type="match status" value="1"/>
</dbReference>
<evidence type="ECO:0000256" key="5">
    <source>
        <dbReference type="SAM" id="SignalP"/>
    </source>
</evidence>
<dbReference type="InterPro" id="IPR051313">
    <property type="entry name" value="Bact_iron-sidero_bind"/>
</dbReference>
<proteinExistence type="inferred from homology"/>
<dbReference type="RefSeq" id="WP_143911738.1">
    <property type="nucleotide sequence ID" value="NZ_VLNT01000002.1"/>
</dbReference>
<evidence type="ECO:0000313" key="8">
    <source>
        <dbReference type="Proteomes" id="UP000316988"/>
    </source>
</evidence>
<feature type="domain" description="Fe/B12 periplasmic-binding" evidence="6">
    <location>
        <begin position="56"/>
        <end position="320"/>
    </location>
</feature>
<gene>
    <name evidence="7" type="ORF">FNM00_04135</name>
</gene>
<keyword evidence="4 5" id="KW-0732">Signal</keyword>
<feature type="signal peptide" evidence="5">
    <location>
        <begin position="1"/>
        <end position="22"/>
    </location>
</feature>